<evidence type="ECO:0000256" key="8">
    <source>
        <dbReference type="ARBA" id="ARBA00023136"/>
    </source>
</evidence>
<dbReference type="PANTHER" id="PTHR34308">
    <property type="entry name" value="COBALAMIN BIOSYNTHESIS PROTEIN CBIB"/>
    <property type="match status" value="1"/>
</dbReference>
<evidence type="ECO:0000256" key="9">
    <source>
        <dbReference type="HAMAP-Rule" id="MF_00024"/>
    </source>
</evidence>
<accession>H0R2C2</accession>
<protein>
    <recommendedName>
        <fullName evidence="9">Cobalamin biosynthesis protein CobD</fullName>
    </recommendedName>
</protein>
<dbReference type="EMBL" id="BAEH01000077">
    <property type="protein sequence ID" value="GAB19223.1"/>
    <property type="molecule type" value="Genomic_DNA"/>
</dbReference>
<comment type="caution">
    <text evidence="10">The sequence shown here is derived from an EMBL/GenBank/DDBJ whole genome shotgun (WGS) entry which is preliminary data.</text>
</comment>
<dbReference type="NCBIfam" id="TIGR00380">
    <property type="entry name" value="cobal_cbiB"/>
    <property type="match status" value="1"/>
</dbReference>
<dbReference type="GO" id="GO:0048472">
    <property type="term" value="F:threonine-phosphate decarboxylase activity"/>
    <property type="evidence" value="ECO:0007669"/>
    <property type="project" value="InterPro"/>
</dbReference>
<keyword evidence="6 9" id="KW-0812">Transmembrane</keyword>
<dbReference type="HAMAP" id="MF_00024">
    <property type="entry name" value="CobD_CbiB"/>
    <property type="match status" value="1"/>
</dbReference>
<name>H0R2C2_9ACTN</name>
<dbReference type="Proteomes" id="UP000035034">
    <property type="component" value="Unassembled WGS sequence"/>
</dbReference>
<dbReference type="GO" id="GO:0015420">
    <property type="term" value="F:ABC-type vitamin B12 transporter activity"/>
    <property type="evidence" value="ECO:0007669"/>
    <property type="project" value="UniProtKB-UniRule"/>
</dbReference>
<evidence type="ECO:0000256" key="6">
    <source>
        <dbReference type="ARBA" id="ARBA00022692"/>
    </source>
</evidence>
<evidence type="ECO:0000313" key="11">
    <source>
        <dbReference type="Proteomes" id="UP000035034"/>
    </source>
</evidence>
<organism evidence="10 11">
    <name type="scientific">Gordonia effusa NBRC 100432</name>
    <dbReference type="NCBI Taxonomy" id="1077974"/>
    <lineage>
        <taxon>Bacteria</taxon>
        <taxon>Bacillati</taxon>
        <taxon>Actinomycetota</taxon>
        <taxon>Actinomycetes</taxon>
        <taxon>Mycobacteriales</taxon>
        <taxon>Gordoniaceae</taxon>
        <taxon>Gordonia</taxon>
    </lineage>
</organism>
<evidence type="ECO:0000256" key="1">
    <source>
        <dbReference type="ARBA" id="ARBA00004651"/>
    </source>
</evidence>
<gene>
    <name evidence="9 10" type="primary">cobD</name>
    <name evidence="10" type="ORF">GOEFS_077_00150</name>
</gene>
<keyword evidence="7 9" id="KW-1133">Transmembrane helix</keyword>
<evidence type="ECO:0000256" key="3">
    <source>
        <dbReference type="ARBA" id="ARBA00006263"/>
    </source>
</evidence>
<comment type="similarity">
    <text evidence="3 9">Belongs to the CobD/CbiB family.</text>
</comment>
<dbReference type="STRING" id="1077974.GOEFS_077_00150"/>
<dbReference type="GO" id="GO:0009236">
    <property type="term" value="P:cobalamin biosynthetic process"/>
    <property type="evidence" value="ECO:0007669"/>
    <property type="project" value="UniProtKB-UniRule"/>
</dbReference>
<sequence>MTSRPGKRSREVALGIAIGVLADRVFGDPSRLHPVAGMGQLAGALEKQLYRDTRGAGLGFALTCLTASAATGLALRRGGALAVGVAVWSTLGGTTLCKIGDRMADALEQGDIAAARALVPSLCGRDPAALDDAGICRATIESVAENTSDAAVGPLVAAAFAGAPGVLAYRMVNTLDAMVGYRTPRYERFGWASAKLDDAANLIPARLSGLLAAALSGSPGRALRTWRDDAHHHPSPNAGVVEAAFAGALGFSLGGTTIYPTHVEERPVLGAGAYPTVDDLRAAVALSRRVQYAAAALSVGVTLCRMVD</sequence>
<evidence type="ECO:0000256" key="5">
    <source>
        <dbReference type="ARBA" id="ARBA00022573"/>
    </source>
</evidence>
<dbReference type="PANTHER" id="PTHR34308:SF1">
    <property type="entry name" value="COBALAMIN BIOSYNTHESIS PROTEIN CBIB"/>
    <property type="match status" value="1"/>
</dbReference>
<keyword evidence="8 9" id="KW-0472">Membrane</keyword>
<dbReference type="Pfam" id="PF03186">
    <property type="entry name" value="CobD_Cbib"/>
    <property type="match status" value="1"/>
</dbReference>
<evidence type="ECO:0000256" key="4">
    <source>
        <dbReference type="ARBA" id="ARBA00022475"/>
    </source>
</evidence>
<dbReference type="InterPro" id="IPR004485">
    <property type="entry name" value="Cobalamin_biosynth_CobD/CbiB"/>
</dbReference>
<dbReference type="eggNOG" id="COG1270">
    <property type="taxonomic scope" value="Bacteria"/>
</dbReference>
<proteinExistence type="inferred from homology"/>
<dbReference type="AlphaFoldDB" id="H0R2C2"/>
<comment type="subcellular location">
    <subcellularLocation>
        <location evidence="1 9">Cell membrane</location>
        <topology evidence="1 9">Multi-pass membrane protein</topology>
    </subcellularLocation>
</comment>
<keyword evidence="4 9" id="KW-1003">Cell membrane</keyword>
<evidence type="ECO:0000256" key="7">
    <source>
        <dbReference type="ARBA" id="ARBA00022989"/>
    </source>
</evidence>
<comment type="function">
    <text evidence="9">Converts cobyric acid to cobinamide by the addition of aminopropanol on the F carboxylic group.</text>
</comment>
<dbReference type="NCBIfam" id="NF002276">
    <property type="entry name" value="PRK01209.1-4"/>
    <property type="match status" value="1"/>
</dbReference>
<comment type="pathway">
    <text evidence="2 9">Cofactor biosynthesis; adenosylcobalamin biosynthesis.</text>
</comment>
<dbReference type="UniPathway" id="UPA00148"/>
<dbReference type="GO" id="GO:0005886">
    <property type="term" value="C:plasma membrane"/>
    <property type="evidence" value="ECO:0007669"/>
    <property type="project" value="UniProtKB-SubCell"/>
</dbReference>
<reference evidence="10 11" key="1">
    <citation type="submission" date="2011-12" db="EMBL/GenBank/DDBJ databases">
        <title>Whole genome shotgun sequence of Gordonia effusa NBRC 100432.</title>
        <authorList>
            <person name="Yoshida I."/>
            <person name="Takarada H."/>
            <person name="Hosoyama A."/>
            <person name="Tsuchikane K."/>
            <person name="Katsumata H."/>
            <person name="Yamazaki S."/>
            <person name="Fujita N."/>
        </authorList>
    </citation>
    <scope>NUCLEOTIDE SEQUENCE [LARGE SCALE GENOMIC DNA]</scope>
    <source>
        <strain evidence="10 11">NBRC 100432</strain>
    </source>
</reference>
<evidence type="ECO:0000313" key="10">
    <source>
        <dbReference type="EMBL" id="GAB19223.1"/>
    </source>
</evidence>
<keyword evidence="5 9" id="KW-0169">Cobalamin biosynthesis</keyword>
<evidence type="ECO:0000256" key="2">
    <source>
        <dbReference type="ARBA" id="ARBA00004953"/>
    </source>
</evidence>
<keyword evidence="11" id="KW-1185">Reference proteome</keyword>